<feature type="transmembrane region" description="Helical" evidence="2">
    <location>
        <begin position="97"/>
        <end position="125"/>
    </location>
</feature>
<organism evidence="4 5">
    <name type="scientific">Microbacterium sediminicola</name>
    <dbReference type="NCBI Taxonomy" id="415210"/>
    <lineage>
        <taxon>Bacteria</taxon>
        <taxon>Bacillati</taxon>
        <taxon>Actinomycetota</taxon>
        <taxon>Actinomycetes</taxon>
        <taxon>Micrococcales</taxon>
        <taxon>Microbacteriaceae</taxon>
        <taxon>Microbacterium</taxon>
    </lineage>
</organism>
<name>A0ABP4TWD8_9MICO</name>
<keyword evidence="2" id="KW-0812">Transmembrane</keyword>
<evidence type="ECO:0000256" key="2">
    <source>
        <dbReference type="SAM" id="Phobius"/>
    </source>
</evidence>
<protein>
    <recommendedName>
        <fullName evidence="3">DUF4190 domain-containing protein</fullName>
    </recommendedName>
</protein>
<evidence type="ECO:0000256" key="1">
    <source>
        <dbReference type="SAM" id="MobiDB-lite"/>
    </source>
</evidence>
<feature type="compositionally biased region" description="Pro residues" evidence="1">
    <location>
        <begin position="13"/>
        <end position="24"/>
    </location>
</feature>
<accession>A0ABP4TWD8</accession>
<evidence type="ECO:0000313" key="4">
    <source>
        <dbReference type="EMBL" id="GAA1694049.1"/>
    </source>
</evidence>
<feature type="domain" description="DUF4190" evidence="3">
    <location>
        <begin position="54"/>
        <end position="115"/>
    </location>
</feature>
<dbReference type="Proteomes" id="UP001501690">
    <property type="component" value="Unassembled WGS sequence"/>
</dbReference>
<dbReference type="InterPro" id="IPR025241">
    <property type="entry name" value="DUF4190"/>
</dbReference>
<keyword evidence="5" id="KW-1185">Reference proteome</keyword>
<feature type="region of interest" description="Disordered" evidence="1">
    <location>
        <begin position="1"/>
        <end position="28"/>
    </location>
</feature>
<dbReference type="EMBL" id="BAAAPL010000001">
    <property type="protein sequence ID" value="GAA1694049.1"/>
    <property type="molecule type" value="Genomic_DNA"/>
</dbReference>
<evidence type="ECO:0000259" key="3">
    <source>
        <dbReference type="Pfam" id="PF13828"/>
    </source>
</evidence>
<evidence type="ECO:0000313" key="5">
    <source>
        <dbReference type="Proteomes" id="UP001501690"/>
    </source>
</evidence>
<keyword evidence="2" id="KW-1133">Transmembrane helix</keyword>
<dbReference type="RefSeq" id="WP_344069851.1">
    <property type="nucleotide sequence ID" value="NZ_BAAAPL010000001.1"/>
</dbReference>
<sequence>MTDPNQPASPAANVPPAPTPPAAPPAYGAAPTAPPVYPAAAPGGYPPAPSTNTLAIVSLISSLVGVFIIPVIGQIVGVITGHISLGQIKHTGEGGRGLALAGVIVGWVSMGLWIIGIVLFVMFFITLASASYTFT</sequence>
<reference evidence="5" key="1">
    <citation type="journal article" date="2019" name="Int. J. Syst. Evol. Microbiol.">
        <title>The Global Catalogue of Microorganisms (GCM) 10K type strain sequencing project: providing services to taxonomists for standard genome sequencing and annotation.</title>
        <authorList>
            <consortium name="The Broad Institute Genomics Platform"/>
            <consortium name="The Broad Institute Genome Sequencing Center for Infectious Disease"/>
            <person name="Wu L."/>
            <person name="Ma J."/>
        </authorList>
    </citation>
    <scope>NUCLEOTIDE SEQUENCE [LARGE SCALE GENOMIC DNA]</scope>
    <source>
        <strain evidence="5">JCM 15577</strain>
    </source>
</reference>
<keyword evidence="2" id="KW-0472">Membrane</keyword>
<feature type="transmembrane region" description="Helical" evidence="2">
    <location>
        <begin position="54"/>
        <end position="85"/>
    </location>
</feature>
<comment type="caution">
    <text evidence="4">The sequence shown here is derived from an EMBL/GenBank/DDBJ whole genome shotgun (WGS) entry which is preliminary data.</text>
</comment>
<proteinExistence type="predicted"/>
<dbReference type="Pfam" id="PF13828">
    <property type="entry name" value="DUF4190"/>
    <property type="match status" value="1"/>
</dbReference>
<gene>
    <name evidence="4" type="ORF">GCM10009808_08940</name>
</gene>